<protein>
    <submittedName>
        <fullName evidence="4">Uncharacterized protein</fullName>
    </submittedName>
</protein>
<feature type="compositionally biased region" description="Polar residues" evidence="3">
    <location>
        <begin position="521"/>
        <end position="533"/>
    </location>
</feature>
<dbReference type="SUPFAM" id="SSF48371">
    <property type="entry name" value="ARM repeat"/>
    <property type="match status" value="1"/>
</dbReference>
<evidence type="ECO:0000256" key="3">
    <source>
        <dbReference type="SAM" id="MobiDB-lite"/>
    </source>
</evidence>
<evidence type="ECO:0000256" key="1">
    <source>
        <dbReference type="ARBA" id="ARBA00022737"/>
    </source>
</evidence>
<dbReference type="AlphaFoldDB" id="A0AAN8PP31"/>
<dbReference type="InterPro" id="IPR011989">
    <property type="entry name" value="ARM-like"/>
</dbReference>
<feature type="repeat" description="HEAT" evidence="2">
    <location>
        <begin position="223"/>
        <end position="261"/>
    </location>
</feature>
<organism evidence="4 5">
    <name type="scientific">Polyplax serrata</name>
    <name type="common">Common mouse louse</name>
    <dbReference type="NCBI Taxonomy" id="468196"/>
    <lineage>
        <taxon>Eukaryota</taxon>
        <taxon>Metazoa</taxon>
        <taxon>Ecdysozoa</taxon>
        <taxon>Arthropoda</taxon>
        <taxon>Hexapoda</taxon>
        <taxon>Insecta</taxon>
        <taxon>Pterygota</taxon>
        <taxon>Neoptera</taxon>
        <taxon>Paraneoptera</taxon>
        <taxon>Psocodea</taxon>
        <taxon>Troctomorpha</taxon>
        <taxon>Phthiraptera</taxon>
        <taxon>Anoplura</taxon>
        <taxon>Polyplacidae</taxon>
        <taxon>Polyplax</taxon>
    </lineage>
</organism>
<evidence type="ECO:0000313" key="4">
    <source>
        <dbReference type="EMBL" id="KAK6629472.1"/>
    </source>
</evidence>
<dbReference type="Gene3D" id="1.25.10.10">
    <property type="entry name" value="Leucine-rich Repeat Variant"/>
    <property type="match status" value="3"/>
</dbReference>
<evidence type="ECO:0000313" key="5">
    <source>
        <dbReference type="Proteomes" id="UP001372834"/>
    </source>
</evidence>
<dbReference type="InterPro" id="IPR051023">
    <property type="entry name" value="PP2A_Regulatory_Subunit_A"/>
</dbReference>
<feature type="compositionally biased region" description="Polar residues" evidence="3">
    <location>
        <begin position="540"/>
        <end position="556"/>
    </location>
</feature>
<dbReference type="PANTHER" id="PTHR10648">
    <property type="entry name" value="SERINE/THREONINE-PROTEIN PHOSPHATASE PP2A 65 KDA REGULATORY SUBUNIT"/>
    <property type="match status" value="1"/>
</dbReference>
<dbReference type="GO" id="GO:0005737">
    <property type="term" value="C:cytoplasm"/>
    <property type="evidence" value="ECO:0007669"/>
    <property type="project" value="TreeGrafter"/>
</dbReference>
<dbReference type="GO" id="GO:0019888">
    <property type="term" value="F:protein phosphatase regulator activity"/>
    <property type="evidence" value="ECO:0007669"/>
    <property type="project" value="TreeGrafter"/>
</dbReference>
<feature type="region of interest" description="Disordered" evidence="3">
    <location>
        <begin position="521"/>
        <end position="556"/>
    </location>
</feature>
<feature type="compositionally biased region" description="Basic and acidic residues" evidence="3">
    <location>
        <begin position="890"/>
        <end position="905"/>
    </location>
</feature>
<comment type="caution">
    <text evidence="4">The sequence shown here is derived from an EMBL/GenBank/DDBJ whole genome shotgun (WGS) entry which is preliminary data.</text>
</comment>
<dbReference type="InterPro" id="IPR021133">
    <property type="entry name" value="HEAT_type_2"/>
</dbReference>
<proteinExistence type="predicted"/>
<dbReference type="Proteomes" id="UP001372834">
    <property type="component" value="Unassembled WGS sequence"/>
</dbReference>
<dbReference type="EMBL" id="JAWJWE010000036">
    <property type="protein sequence ID" value="KAK6629472.1"/>
    <property type="molecule type" value="Genomic_DNA"/>
</dbReference>
<name>A0AAN8PP31_POLSC</name>
<reference evidence="4 5" key="1">
    <citation type="submission" date="2023-10" db="EMBL/GenBank/DDBJ databases">
        <title>Genomes of two closely related lineages of the louse Polyplax serrata with different host specificities.</title>
        <authorList>
            <person name="Martinu J."/>
            <person name="Tarabai H."/>
            <person name="Stefka J."/>
            <person name="Hypsa V."/>
        </authorList>
    </citation>
    <scope>NUCLEOTIDE SEQUENCE [LARGE SCALE GENOMIC DNA]</scope>
    <source>
        <strain evidence="4">HR10_N</strain>
    </source>
</reference>
<feature type="region of interest" description="Disordered" evidence="3">
    <location>
        <begin position="880"/>
        <end position="946"/>
    </location>
</feature>
<gene>
    <name evidence="4" type="ORF">RUM43_003289</name>
</gene>
<keyword evidence="1" id="KW-0677">Repeat</keyword>
<dbReference type="PANTHER" id="PTHR10648:SF1">
    <property type="entry name" value="SERINE_THREONINE-PROTEIN PHOSPHATASE 4 REGULATORY SUBUNIT 1"/>
    <property type="match status" value="1"/>
</dbReference>
<sequence length="946" mass="108377">MRGYARMCRCCRWLVNTRQGYPPVAVIHLKTSSAIDKKDALFLFFPANIEDLFQKALINQMYLCRVQAIVDRMSKHPDFTIRLLLVKKLPRLAMLCFLEDKPQYVSIHLCPLLLSCLIDKNEEVRKAGEISLTVIIKRKLLERETIDDKVCPWVVEICKNSGYASTVAPALMSRKLFEIIWLRTAQRRVWSEKIERKQKQYLGPKLMGKMAPLIGKEATEKYFLDVFVHLCSNEGYKIRIKCVKSLGEMSVVLGTETTEKYLLNPFIKLCRDESWMVRFCCPEVAIPVSCTCSLTTRKTVLASAFADLLKDTEDCIRMSAYGFLGAFICTFADPSVTKLDYDRNGKLIFVGEDGCEFRLKTVHYSVDMEFVDEIEDGKQPYLNKGKGDQELDISAEEWLFGTSDPRKLNFQREPSNPSLNYLEVSGQQPTSGVSWSTSSNENNRWNKNWNSAEEEEADELYNTFRFWRAPLYELDAIETEPEQDEILTNLKILDNEIELEIRKQVKLAECSEEMKSLISCASSSDSGWNSAETTPHVESMASSNPKTEGSEVQSPSEMPSVELSDQEVVPQVLLDSFVAMTSNMKDEFFEKEVAQDCAYCLPAVALTLGPSNWPYIRNAFKCLTMNIQWKVRKTVVSSIHKVASLVGEEIASRDLAPIFESSIKDLDEVKVGALEHLADFLKLVQPETRKAFLPRLRDFLETEFDYNWRYREEFGEQLRLLIKLYGPSDWLEFFKPLATLLLCDKVAAVRQKAVSLFLELIVNLSSEPEYQDKLLQILVSEFASNPSWRRRQIFVHLCSEVVSRKALNEKNFCDFLLEPLILLQNDTVPNVRLCVARCLSCDIVSTGYIFSSSPHYKSILSTLETLKRDSDSDIRFFASKHESQEEEEVSKETENEVNVEQREEQVMVEIEEEKEKDNSIEDVLQEADAKTEPRNVCGDEDQKGLC</sequence>
<evidence type="ECO:0000256" key="2">
    <source>
        <dbReference type="PROSITE-ProRule" id="PRU00103"/>
    </source>
</evidence>
<dbReference type="PROSITE" id="PS50077">
    <property type="entry name" value="HEAT_REPEAT"/>
    <property type="match status" value="1"/>
</dbReference>
<dbReference type="InterPro" id="IPR016024">
    <property type="entry name" value="ARM-type_fold"/>
</dbReference>
<accession>A0AAN8PP31</accession>